<gene>
    <name evidence="2" type="ORF">SAMN04488062_10211</name>
</gene>
<feature type="domain" description="YhcG N-terminal" evidence="1">
    <location>
        <begin position="10"/>
        <end position="98"/>
    </location>
</feature>
<dbReference type="RefSeq" id="WP_245705029.1">
    <property type="nucleotide sequence ID" value="NZ_FNDB01000002.1"/>
</dbReference>
<dbReference type="STRING" id="178355.SAMN04488062_10211"/>
<name>A0A1G7WSJ2_9FLAO</name>
<accession>A0A1G7WSJ2</accession>
<dbReference type="PANTHER" id="PTHR30547:SF5">
    <property type="entry name" value="NUCLEASE YHCG-RELATED"/>
    <property type="match status" value="1"/>
</dbReference>
<reference evidence="3" key="1">
    <citation type="submission" date="2016-10" db="EMBL/GenBank/DDBJ databases">
        <authorList>
            <person name="Varghese N."/>
            <person name="Submissions S."/>
        </authorList>
    </citation>
    <scope>NUCLEOTIDE SEQUENCE [LARGE SCALE GENOMIC DNA]</scope>
    <source>
        <strain evidence="3">CGMCC 1.2747</strain>
    </source>
</reference>
<dbReference type="EMBL" id="FNDB01000002">
    <property type="protein sequence ID" value="SDG74876.1"/>
    <property type="molecule type" value="Genomic_DNA"/>
</dbReference>
<evidence type="ECO:0000259" key="1">
    <source>
        <dbReference type="Pfam" id="PF17761"/>
    </source>
</evidence>
<proteinExistence type="predicted"/>
<organism evidence="2 3">
    <name type="scientific">Flavobacterium omnivorum</name>
    <dbReference type="NCBI Taxonomy" id="178355"/>
    <lineage>
        <taxon>Bacteria</taxon>
        <taxon>Pseudomonadati</taxon>
        <taxon>Bacteroidota</taxon>
        <taxon>Flavobacteriia</taxon>
        <taxon>Flavobacteriales</taxon>
        <taxon>Flavobacteriaceae</taxon>
        <taxon>Flavobacterium</taxon>
    </lineage>
</organism>
<keyword evidence="3" id="KW-1185">Reference proteome</keyword>
<dbReference type="AlphaFoldDB" id="A0A1G7WSJ2"/>
<evidence type="ECO:0000313" key="3">
    <source>
        <dbReference type="Proteomes" id="UP000199274"/>
    </source>
</evidence>
<protein>
    <recommendedName>
        <fullName evidence="1">YhcG N-terminal domain-containing protein</fullName>
    </recommendedName>
</protein>
<dbReference type="InterPro" id="IPR053148">
    <property type="entry name" value="PD-DEXK-like_domain"/>
</dbReference>
<dbReference type="PANTHER" id="PTHR30547">
    <property type="entry name" value="UNCHARACTERIZED PROTEIN YHCG-RELATED"/>
    <property type="match status" value="1"/>
</dbReference>
<dbReference type="InterPro" id="IPR041527">
    <property type="entry name" value="YhcG_N"/>
</dbReference>
<sequence length="111" mass="13076">MEIMQNQFLDIVKFIKESRFKAIKIINTELIELYWNIGEYISKKVESSEWGQSVVKDLAEYIQKNESGLKGFSDKNLWRMKQFYETYSALEKPVKLTTQFQCKLTTSFGAN</sequence>
<dbReference type="Proteomes" id="UP000199274">
    <property type="component" value="Unassembled WGS sequence"/>
</dbReference>
<evidence type="ECO:0000313" key="2">
    <source>
        <dbReference type="EMBL" id="SDG74876.1"/>
    </source>
</evidence>
<dbReference type="Pfam" id="PF17761">
    <property type="entry name" value="DUF1016_N"/>
    <property type="match status" value="1"/>
</dbReference>